<gene>
    <name evidence="3" type="ORF">GKZ75_11995</name>
</gene>
<keyword evidence="2" id="KW-0472">Membrane</keyword>
<feature type="region of interest" description="Disordered" evidence="1">
    <location>
        <begin position="50"/>
        <end position="73"/>
    </location>
</feature>
<dbReference type="RefSeq" id="WP_162230221.1">
    <property type="nucleotide sequence ID" value="NZ_WMHZ01000020.1"/>
</dbReference>
<dbReference type="InterPro" id="IPR018763">
    <property type="entry name" value="DUF2334"/>
</dbReference>
<dbReference type="GO" id="GO:0005975">
    <property type="term" value="P:carbohydrate metabolic process"/>
    <property type="evidence" value="ECO:0007669"/>
    <property type="project" value="InterPro"/>
</dbReference>
<dbReference type="EMBL" id="WMHZ01000020">
    <property type="protein sequence ID" value="NDO78924.1"/>
    <property type="molecule type" value="Genomic_DNA"/>
</dbReference>
<sequence>MDGEFKLTRRARTGWLAGMAVILTIALVVVFGLTSSSLVEGQASSLAKQYTDPELDGASSTEPEEQLPASYGRDGGKSTLVLYDNTGAAADANAMYAIATGNLLTHFGKTELKPVADYTDAMVENYDAAVYIGADHRVPLPQAFLDDVRSTDKPVMWLGRNIEALAGPDDAQNAQFRDKYGWDPRAATTVDSSTVTSVEYKGEKVHRETQGAPEIVVPFTGTNDKVEVLATSQCTKRGKPTSCTPDGSSQAPWAIRSANLTYLAEVPLDYIDANDVYLIYTDLFYDLVGSDAPAVKQAAVRLEDVGPESDPKDLRRVADYLASENVPFQVAVIPIQIGQNKDGSDWYGLSLTDRPEVVDALKYMQGKGGTLIQHGTTHQMGTMNNPYSGRSGEDYEFYQFGCTSTDTAPYTFEECTNDSYITPVGRVAQDDVDDWKDRLDAGRSVMEDAGLGEPTIFETPHYGGSVNSYVAMAQEYDARYEQGDYYASILTGQPSEAGKSYSQQFPFTVSDIYGATVYPENLGNITEGEQNNHAIRDPKFLISRAKANLTVRESTASFFFHPYLDLNYLKQTVHGIKELGYEFTSVTELK</sequence>
<dbReference type="Pfam" id="PF10096">
    <property type="entry name" value="DUF2334"/>
    <property type="match status" value="1"/>
</dbReference>
<accession>A0A6N9R134</accession>
<keyword evidence="2" id="KW-1133">Transmembrane helix</keyword>
<organism evidence="3 4">
    <name type="scientific">Kocuria marina subsp. indica</name>
    <dbReference type="NCBI Taxonomy" id="1049583"/>
    <lineage>
        <taxon>Bacteria</taxon>
        <taxon>Bacillati</taxon>
        <taxon>Actinomycetota</taxon>
        <taxon>Actinomycetes</taxon>
        <taxon>Micrococcales</taxon>
        <taxon>Micrococcaceae</taxon>
        <taxon>Kocuria</taxon>
    </lineage>
</organism>
<reference evidence="3 4" key="1">
    <citation type="submission" date="2019-11" db="EMBL/GenBank/DDBJ databases">
        <title>Draft genome sequence of Kocuria indica DP-K7, a methyl red degrading Actinobacterium.</title>
        <authorList>
            <person name="Kumaran S."/>
            <person name="Tischler D."/>
            <person name="Ngo A.C.R."/>
            <person name="Schultes F."/>
        </authorList>
    </citation>
    <scope>NUCLEOTIDE SEQUENCE [LARGE SCALE GENOMIC DNA]</scope>
    <source>
        <strain evidence="3 4">DP-K7</strain>
    </source>
</reference>
<dbReference type="Proteomes" id="UP000471026">
    <property type="component" value="Unassembled WGS sequence"/>
</dbReference>
<feature type="transmembrane region" description="Helical" evidence="2">
    <location>
        <begin position="12"/>
        <end position="33"/>
    </location>
</feature>
<dbReference type="SUPFAM" id="SSF88713">
    <property type="entry name" value="Glycoside hydrolase/deacetylase"/>
    <property type="match status" value="1"/>
</dbReference>
<evidence type="ECO:0000313" key="3">
    <source>
        <dbReference type="EMBL" id="NDO78924.1"/>
    </source>
</evidence>
<evidence type="ECO:0000256" key="1">
    <source>
        <dbReference type="SAM" id="MobiDB-lite"/>
    </source>
</evidence>
<comment type="caution">
    <text evidence="3">The sequence shown here is derived from an EMBL/GenBank/DDBJ whole genome shotgun (WGS) entry which is preliminary data.</text>
</comment>
<evidence type="ECO:0000313" key="4">
    <source>
        <dbReference type="Proteomes" id="UP000471026"/>
    </source>
</evidence>
<dbReference type="AlphaFoldDB" id="A0A6N9R134"/>
<name>A0A6N9R134_9MICC</name>
<keyword evidence="2" id="KW-0812">Transmembrane</keyword>
<protein>
    <submittedName>
        <fullName evidence="3">DUF2334 domain-containing protein</fullName>
    </submittedName>
</protein>
<proteinExistence type="predicted"/>
<dbReference type="InterPro" id="IPR011330">
    <property type="entry name" value="Glyco_hydro/deAcase_b/a-brl"/>
</dbReference>
<evidence type="ECO:0000256" key="2">
    <source>
        <dbReference type="SAM" id="Phobius"/>
    </source>
</evidence>